<gene>
    <name evidence="2" type="ORF">N6H18_14005</name>
</gene>
<sequence>MNKVQIMLVAFCCLFMLNVVVPTVFSYGRNNPIENNDVDEKESEEKSEQKEVLQVQCSLGYYLDFGRAEISIEKSHSQYLMFLSDSYFPILTPPPDQFFL</sequence>
<keyword evidence="3" id="KW-1185">Reference proteome</keyword>
<feature type="region of interest" description="Disordered" evidence="1">
    <location>
        <begin position="27"/>
        <end position="49"/>
    </location>
</feature>
<evidence type="ECO:0008006" key="4">
    <source>
        <dbReference type="Google" id="ProtNLM"/>
    </source>
</evidence>
<dbReference type="EMBL" id="CP106679">
    <property type="protein sequence ID" value="UXP31462.1"/>
    <property type="molecule type" value="Genomic_DNA"/>
</dbReference>
<dbReference type="Proteomes" id="UP001065174">
    <property type="component" value="Chromosome"/>
</dbReference>
<evidence type="ECO:0000313" key="2">
    <source>
        <dbReference type="EMBL" id="UXP31462.1"/>
    </source>
</evidence>
<name>A0ABY6CLS1_9BACT</name>
<evidence type="ECO:0000313" key="3">
    <source>
        <dbReference type="Proteomes" id="UP001065174"/>
    </source>
</evidence>
<proteinExistence type="predicted"/>
<evidence type="ECO:0000256" key="1">
    <source>
        <dbReference type="SAM" id="MobiDB-lite"/>
    </source>
</evidence>
<accession>A0ABY6CLS1</accession>
<reference evidence="2" key="1">
    <citation type="submission" date="2022-09" db="EMBL/GenBank/DDBJ databases">
        <title>Comparative genomics and taxonomic characterization of three novel marine species of genus Reichenbachiella exhibiting antioxidant and polysaccharide degradation activities.</title>
        <authorList>
            <person name="Muhammad N."/>
            <person name="Lee Y.-J."/>
            <person name="Ko J."/>
            <person name="Kim S.-G."/>
        </authorList>
    </citation>
    <scope>NUCLEOTIDE SEQUENCE</scope>
    <source>
        <strain evidence="2">BKB1-1</strain>
    </source>
</reference>
<dbReference type="RefSeq" id="WP_262308901.1">
    <property type="nucleotide sequence ID" value="NZ_CP106679.1"/>
</dbReference>
<organism evidence="2 3">
    <name type="scientific">Reichenbachiella agarivorans</name>
    <dbReference type="NCBI Taxonomy" id="2979464"/>
    <lineage>
        <taxon>Bacteria</taxon>
        <taxon>Pseudomonadati</taxon>
        <taxon>Bacteroidota</taxon>
        <taxon>Cytophagia</taxon>
        <taxon>Cytophagales</taxon>
        <taxon>Reichenbachiellaceae</taxon>
        <taxon>Reichenbachiella</taxon>
    </lineage>
</organism>
<protein>
    <recommendedName>
        <fullName evidence="4">Transmembrane protein</fullName>
    </recommendedName>
</protein>